<reference evidence="1" key="1">
    <citation type="submission" date="2023-08" db="EMBL/GenBank/DDBJ databases">
        <authorList>
            <person name="Alioto T."/>
            <person name="Alioto T."/>
            <person name="Gomez Garrido J."/>
        </authorList>
    </citation>
    <scope>NUCLEOTIDE SEQUENCE</scope>
</reference>
<dbReference type="AlphaFoldDB" id="A0AA36AWG7"/>
<dbReference type="Proteomes" id="UP001162480">
    <property type="component" value="Chromosome 4"/>
</dbReference>
<evidence type="ECO:0000313" key="1">
    <source>
        <dbReference type="EMBL" id="CAI9722147.1"/>
    </source>
</evidence>
<protein>
    <submittedName>
        <fullName evidence="1">Uncharacterized protein</fullName>
    </submittedName>
</protein>
<sequence length="232" mass="27373">MNLKGTSWQKVFEMTQNSFKRSPIYLYWDKLPIKEVKFQVRRPYNKDDFIIFNGKGTNSTSWFQKDKIIEISNKEWVALNLTFNEKDPYFSIEWEVQSQGKRFHAARKEGSHKEFDISVKNEDDSVFASYEALVISVIFMSEKSCPTIRCALNVVLIGVVCSLTDDIGIKELFYIGYIFYIYHLLKIKENVIQKRYKPYTINLWQDHCEILALNSEQQQLFFMSCLVCLNCN</sequence>
<dbReference type="EMBL" id="OX597817">
    <property type="protein sequence ID" value="CAI9722147.1"/>
    <property type="molecule type" value="Genomic_DNA"/>
</dbReference>
<keyword evidence="2" id="KW-1185">Reference proteome</keyword>
<evidence type="ECO:0000313" key="2">
    <source>
        <dbReference type="Proteomes" id="UP001162480"/>
    </source>
</evidence>
<gene>
    <name evidence="1" type="ORF">OCTVUL_1B022118</name>
</gene>
<proteinExistence type="predicted"/>
<accession>A0AA36AWG7</accession>
<name>A0AA36AWG7_OCTVU</name>
<organism evidence="1 2">
    <name type="scientific">Octopus vulgaris</name>
    <name type="common">Common octopus</name>
    <dbReference type="NCBI Taxonomy" id="6645"/>
    <lineage>
        <taxon>Eukaryota</taxon>
        <taxon>Metazoa</taxon>
        <taxon>Spiralia</taxon>
        <taxon>Lophotrochozoa</taxon>
        <taxon>Mollusca</taxon>
        <taxon>Cephalopoda</taxon>
        <taxon>Coleoidea</taxon>
        <taxon>Octopodiformes</taxon>
        <taxon>Octopoda</taxon>
        <taxon>Incirrata</taxon>
        <taxon>Octopodidae</taxon>
        <taxon>Octopus</taxon>
    </lineage>
</organism>